<dbReference type="WBParaSite" id="JU765_v2.g10503.t1">
    <property type="protein sequence ID" value="JU765_v2.g10503.t1"/>
    <property type="gene ID" value="JU765_v2.g10503"/>
</dbReference>
<name>A0AC34PVW5_9BILA</name>
<sequence>MTEPVVESQLDVGEMNTESLEQATMIKPHCNYTIRSETLDGPMVRMARIGEQIVHRWDCDS</sequence>
<reference evidence="2" key="1">
    <citation type="submission" date="2022-11" db="UniProtKB">
        <authorList>
            <consortium name="WormBaseParasite"/>
        </authorList>
    </citation>
    <scope>IDENTIFICATION</scope>
</reference>
<evidence type="ECO:0000313" key="1">
    <source>
        <dbReference type="Proteomes" id="UP000887576"/>
    </source>
</evidence>
<evidence type="ECO:0000313" key="2">
    <source>
        <dbReference type="WBParaSite" id="JU765_v2.g10503.t1"/>
    </source>
</evidence>
<protein>
    <submittedName>
        <fullName evidence="2">Uncharacterized protein</fullName>
    </submittedName>
</protein>
<dbReference type="Proteomes" id="UP000887576">
    <property type="component" value="Unplaced"/>
</dbReference>
<proteinExistence type="predicted"/>
<organism evidence="1 2">
    <name type="scientific">Panagrolaimus sp. JU765</name>
    <dbReference type="NCBI Taxonomy" id="591449"/>
    <lineage>
        <taxon>Eukaryota</taxon>
        <taxon>Metazoa</taxon>
        <taxon>Ecdysozoa</taxon>
        <taxon>Nematoda</taxon>
        <taxon>Chromadorea</taxon>
        <taxon>Rhabditida</taxon>
        <taxon>Tylenchina</taxon>
        <taxon>Panagrolaimomorpha</taxon>
        <taxon>Panagrolaimoidea</taxon>
        <taxon>Panagrolaimidae</taxon>
        <taxon>Panagrolaimus</taxon>
    </lineage>
</organism>
<accession>A0AC34PVW5</accession>